<dbReference type="EC" id="3.1.1.-" evidence="2"/>
<dbReference type="Proteomes" id="UP000824120">
    <property type="component" value="Chromosome 10"/>
</dbReference>
<gene>
    <name evidence="3" type="ORF">H5410_049341</name>
</gene>
<dbReference type="EMBL" id="JACXVP010000010">
    <property type="protein sequence ID" value="KAG5578714.1"/>
    <property type="molecule type" value="Genomic_DNA"/>
</dbReference>
<evidence type="ECO:0000313" key="4">
    <source>
        <dbReference type="Proteomes" id="UP000824120"/>
    </source>
</evidence>
<dbReference type="InterPro" id="IPR033556">
    <property type="entry name" value="PLA"/>
</dbReference>
<keyword evidence="2" id="KW-0443">Lipid metabolism</keyword>
<keyword evidence="4" id="KW-1185">Reference proteome</keyword>
<comment type="caution">
    <text evidence="3">The sequence shown here is derived from an EMBL/GenBank/DDBJ whole genome shotgun (WGS) entry which is preliminary data.</text>
</comment>
<evidence type="ECO:0000313" key="3">
    <source>
        <dbReference type="EMBL" id="KAG5578714.1"/>
    </source>
</evidence>
<evidence type="ECO:0000256" key="1">
    <source>
        <dbReference type="ARBA" id="ARBA00022801"/>
    </source>
</evidence>
<dbReference type="Gene3D" id="3.40.50.1820">
    <property type="entry name" value="alpha/beta hydrolase"/>
    <property type="match status" value="1"/>
</dbReference>
<protein>
    <recommendedName>
        <fullName evidence="2">Phospholipase A1</fullName>
        <ecNumber evidence="2">3.1.1.-</ecNumber>
    </recommendedName>
</protein>
<dbReference type="PANTHER" id="PTHR31828:SF51">
    <property type="entry name" value="PHOSPHOLIPASE A1"/>
    <property type="match status" value="1"/>
</dbReference>
<comment type="function">
    <text evidence="2">Acylhydrolase that catalyzes the hydrolysis of phospholipids at the sn-1 position.</text>
</comment>
<sequence length="95" mass="11129">MLVRVKKTVVLVNKSSSSLKDEFLIPWLWWVEKNKGMIFDENEEWILAPPILVVETKCNVYKFLVLLTEFAMREGIVESSRRLKSVIELECSQLN</sequence>
<keyword evidence="2" id="KW-0442">Lipid degradation</keyword>
<accession>A0A9J5WSN9</accession>
<proteinExistence type="inferred from homology"/>
<dbReference type="PANTHER" id="PTHR31828">
    <property type="entry name" value="PHOSPHOLIPASE A1-IIGAMMA"/>
    <property type="match status" value="1"/>
</dbReference>
<reference evidence="3 4" key="1">
    <citation type="submission" date="2020-09" db="EMBL/GenBank/DDBJ databases">
        <title>De no assembly of potato wild relative species, Solanum commersonii.</title>
        <authorList>
            <person name="Cho K."/>
        </authorList>
    </citation>
    <scope>NUCLEOTIDE SEQUENCE [LARGE SCALE GENOMIC DNA]</scope>
    <source>
        <strain evidence="3">LZ3.2</strain>
        <tissue evidence="3">Leaf</tissue>
    </source>
</reference>
<comment type="similarity">
    <text evidence="2">Belongs to the AB hydrolase superfamily. Lipase family.</text>
</comment>
<dbReference type="GO" id="GO:0016042">
    <property type="term" value="P:lipid catabolic process"/>
    <property type="evidence" value="ECO:0007669"/>
    <property type="project" value="UniProtKB-UniRule"/>
</dbReference>
<organism evidence="3 4">
    <name type="scientific">Solanum commersonii</name>
    <name type="common">Commerson's wild potato</name>
    <name type="synonym">Commerson's nightshade</name>
    <dbReference type="NCBI Taxonomy" id="4109"/>
    <lineage>
        <taxon>Eukaryota</taxon>
        <taxon>Viridiplantae</taxon>
        <taxon>Streptophyta</taxon>
        <taxon>Embryophyta</taxon>
        <taxon>Tracheophyta</taxon>
        <taxon>Spermatophyta</taxon>
        <taxon>Magnoliopsida</taxon>
        <taxon>eudicotyledons</taxon>
        <taxon>Gunneridae</taxon>
        <taxon>Pentapetalae</taxon>
        <taxon>asterids</taxon>
        <taxon>lamiids</taxon>
        <taxon>Solanales</taxon>
        <taxon>Solanaceae</taxon>
        <taxon>Solanoideae</taxon>
        <taxon>Solaneae</taxon>
        <taxon>Solanum</taxon>
    </lineage>
</organism>
<dbReference type="OrthoDB" id="1689438at2759"/>
<dbReference type="AlphaFoldDB" id="A0A9J5WSN9"/>
<dbReference type="InterPro" id="IPR029058">
    <property type="entry name" value="AB_hydrolase_fold"/>
</dbReference>
<dbReference type="GO" id="GO:0008970">
    <property type="term" value="F:phospholipase A1 activity"/>
    <property type="evidence" value="ECO:0007669"/>
    <property type="project" value="UniProtKB-UniRule"/>
</dbReference>
<name>A0A9J5WSN9_SOLCO</name>
<evidence type="ECO:0000256" key="2">
    <source>
        <dbReference type="RuleBase" id="RU367093"/>
    </source>
</evidence>
<keyword evidence="1 2" id="KW-0378">Hydrolase</keyword>